<dbReference type="EMBL" id="BQNB010014235">
    <property type="protein sequence ID" value="GJT25731.1"/>
    <property type="molecule type" value="Genomic_DNA"/>
</dbReference>
<feature type="domain" description="Replication factor A C-terminal" evidence="2">
    <location>
        <begin position="148"/>
        <end position="232"/>
    </location>
</feature>
<dbReference type="InterPro" id="IPR013955">
    <property type="entry name" value="Rep_factor-A_C"/>
</dbReference>
<organism evidence="3 4">
    <name type="scientific">Tanacetum coccineum</name>
    <dbReference type="NCBI Taxonomy" id="301880"/>
    <lineage>
        <taxon>Eukaryota</taxon>
        <taxon>Viridiplantae</taxon>
        <taxon>Streptophyta</taxon>
        <taxon>Embryophyta</taxon>
        <taxon>Tracheophyta</taxon>
        <taxon>Spermatophyta</taxon>
        <taxon>Magnoliopsida</taxon>
        <taxon>eudicotyledons</taxon>
        <taxon>Gunneridae</taxon>
        <taxon>Pentapetalae</taxon>
        <taxon>asterids</taxon>
        <taxon>campanulids</taxon>
        <taxon>Asterales</taxon>
        <taxon>Asteraceae</taxon>
        <taxon>Asteroideae</taxon>
        <taxon>Anthemideae</taxon>
        <taxon>Anthemidinae</taxon>
        <taxon>Tanacetum</taxon>
    </lineage>
</organism>
<reference evidence="3" key="2">
    <citation type="submission" date="2022-01" db="EMBL/GenBank/DDBJ databases">
        <authorList>
            <person name="Yamashiro T."/>
            <person name="Shiraishi A."/>
            <person name="Satake H."/>
            <person name="Nakayama K."/>
        </authorList>
    </citation>
    <scope>NUCLEOTIDE SEQUENCE</scope>
</reference>
<gene>
    <name evidence="3" type="ORF">Tco_0895668</name>
</gene>
<feature type="signal peptide" evidence="1">
    <location>
        <begin position="1"/>
        <end position="19"/>
    </location>
</feature>
<proteinExistence type="predicted"/>
<keyword evidence="4" id="KW-1185">Reference proteome</keyword>
<evidence type="ECO:0000313" key="4">
    <source>
        <dbReference type="Proteomes" id="UP001151760"/>
    </source>
</evidence>
<evidence type="ECO:0000256" key="1">
    <source>
        <dbReference type="SAM" id="SignalP"/>
    </source>
</evidence>
<sequence>MVMILLVCGMSYVATIGHTQDPTYNCVDTQGNVMHCTAKGSIAHNFLWLKEVQKAFLKSDGFNRYPFELVEIDELEPTNNKYLIDVGYVTNVGRITQTRTGSKTLDFYMANCRVTLTKEILPVDNTTPKVVTLENLLMWAQNRKYDVTIDKVRTKKGWNYPSCGGDKCKKGKLDRKDRRFWCDSCNSSVDYPVIRYKLELEISDETAEEVVVMIDETTRVLLNCSASSILECEGRVYFYAPFHFRSTFTDLRLQDEEASLGLPIALANIVGTTHTLELKSHTYYEHMNYESFTCWKVVTGEDVEEGVSSAIAAANDASKASELKRLNKALAVATPSKPSEENKRRREELEVLTQRHLLLQTANQKKEMWPVLLTREKERGSAFFACSDILYNQSLGKYEFRLSNNIHEEGKRGGFRERVVG</sequence>
<accession>A0ABQ5CF85</accession>
<evidence type="ECO:0000259" key="2">
    <source>
        <dbReference type="Pfam" id="PF08646"/>
    </source>
</evidence>
<dbReference type="InterPro" id="IPR012340">
    <property type="entry name" value="NA-bd_OB-fold"/>
</dbReference>
<evidence type="ECO:0000313" key="3">
    <source>
        <dbReference type="EMBL" id="GJT25731.1"/>
    </source>
</evidence>
<reference evidence="3" key="1">
    <citation type="journal article" date="2022" name="Int. J. Mol. Sci.">
        <title>Draft Genome of Tanacetum Coccineum: Genomic Comparison of Closely Related Tanacetum-Family Plants.</title>
        <authorList>
            <person name="Yamashiro T."/>
            <person name="Shiraishi A."/>
            <person name="Nakayama K."/>
            <person name="Satake H."/>
        </authorList>
    </citation>
    <scope>NUCLEOTIDE SEQUENCE</scope>
</reference>
<dbReference type="Proteomes" id="UP001151760">
    <property type="component" value="Unassembled WGS sequence"/>
</dbReference>
<dbReference type="SUPFAM" id="SSF50249">
    <property type="entry name" value="Nucleic acid-binding proteins"/>
    <property type="match status" value="1"/>
</dbReference>
<protein>
    <submittedName>
        <fullName evidence="3">ATP-dependent DNA helicase PIF1-like protein</fullName>
    </submittedName>
</protein>
<name>A0ABQ5CF85_9ASTR</name>
<keyword evidence="1" id="KW-0732">Signal</keyword>
<dbReference type="Gene3D" id="2.40.50.140">
    <property type="entry name" value="Nucleic acid-binding proteins"/>
    <property type="match status" value="1"/>
</dbReference>
<dbReference type="Pfam" id="PF08646">
    <property type="entry name" value="Rep_fac-A_C"/>
    <property type="match status" value="1"/>
</dbReference>
<feature type="chain" id="PRO_5045161286" evidence="1">
    <location>
        <begin position="20"/>
        <end position="421"/>
    </location>
</feature>
<comment type="caution">
    <text evidence="3">The sequence shown here is derived from an EMBL/GenBank/DDBJ whole genome shotgun (WGS) entry which is preliminary data.</text>
</comment>